<dbReference type="PANTHER" id="PTHR38709:SF1">
    <property type="entry name" value="DREBRIN"/>
    <property type="match status" value="1"/>
</dbReference>
<sequence length="347" mass="39484">MDAKESIMGFSYKMTDEDTANLIKLRASNEALFTGKRNASKLAWRAVIKEMGLQGKLSSGQASKKWENLKKKYKELKYPPGGLGAAGGDVTAASWHWFYLMNEAMEGRLAGSAPALTTSSYGDEEADSPGTVAARAQSRKRRRESEKNEILEFLNNEAEREGSMGVEVKESDEIEMYIAREEAEGERAALEKERGDLEKERADLEKERAELEKERVGLEKERLGLERQRVGLERELAATDRDRAALEREKAGVERDRAAVERDRAQLEKDRAGMERDRATLDRDWALLEKERAALDRERAILMRDKEAIKNCTLEVKNNTPVVELDAEALERRERFLSLFEKLIEKL</sequence>
<dbReference type="EMBL" id="JAFDVH010000025">
    <property type="protein sequence ID" value="KAG7454625.1"/>
    <property type="molecule type" value="Genomic_DNA"/>
</dbReference>
<organism evidence="3 4">
    <name type="scientific">Megalops atlanticus</name>
    <name type="common">Tarpon</name>
    <name type="synonym">Clupea gigantea</name>
    <dbReference type="NCBI Taxonomy" id="7932"/>
    <lineage>
        <taxon>Eukaryota</taxon>
        <taxon>Metazoa</taxon>
        <taxon>Chordata</taxon>
        <taxon>Craniata</taxon>
        <taxon>Vertebrata</taxon>
        <taxon>Euteleostomi</taxon>
        <taxon>Actinopterygii</taxon>
        <taxon>Neopterygii</taxon>
        <taxon>Teleostei</taxon>
        <taxon>Elopiformes</taxon>
        <taxon>Megalopidae</taxon>
        <taxon>Megalops</taxon>
    </lineage>
</organism>
<comment type="caution">
    <text evidence="3">The sequence shown here is derived from an EMBL/GenBank/DDBJ whole genome shotgun (WGS) entry which is preliminary data.</text>
</comment>
<name>A0A9D3P940_MEGAT</name>
<dbReference type="OrthoDB" id="10261408at2759"/>
<proteinExistence type="predicted"/>
<feature type="region of interest" description="Disordered" evidence="1">
    <location>
        <begin position="118"/>
        <end position="146"/>
    </location>
</feature>
<evidence type="ECO:0000259" key="2">
    <source>
        <dbReference type="Pfam" id="PF13837"/>
    </source>
</evidence>
<reference evidence="3" key="1">
    <citation type="submission" date="2021-01" db="EMBL/GenBank/DDBJ databases">
        <authorList>
            <person name="Zahm M."/>
            <person name="Roques C."/>
            <person name="Cabau C."/>
            <person name="Klopp C."/>
            <person name="Donnadieu C."/>
            <person name="Jouanno E."/>
            <person name="Lampietro C."/>
            <person name="Louis A."/>
            <person name="Herpin A."/>
            <person name="Echchiki A."/>
            <person name="Berthelot C."/>
            <person name="Parey E."/>
            <person name="Roest-Crollius H."/>
            <person name="Braasch I."/>
            <person name="Postlethwait J."/>
            <person name="Bobe J."/>
            <person name="Montfort J."/>
            <person name="Bouchez O."/>
            <person name="Begum T."/>
            <person name="Mejri S."/>
            <person name="Adams A."/>
            <person name="Chen W.-J."/>
            <person name="Guiguen Y."/>
        </authorList>
    </citation>
    <scope>NUCLEOTIDE SEQUENCE</scope>
    <source>
        <strain evidence="3">YG-15Mar2019-1</strain>
        <tissue evidence="3">Brain</tissue>
    </source>
</reference>
<evidence type="ECO:0000313" key="3">
    <source>
        <dbReference type="EMBL" id="KAG7454625.1"/>
    </source>
</evidence>
<keyword evidence="4" id="KW-1185">Reference proteome</keyword>
<protein>
    <recommendedName>
        <fullName evidence="2">Myb/SANT-like DNA-binding domain-containing protein</fullName>
    </recommendedName>
</protein>
<accession>A0A9D3P940</accession>
<gene>
    <name evidence="3" type="ORF">MATL_G00261740</name>
</gene>
<dbReference type="InterPro" id="IPR044822">
    <property type="entry name" value="Myb_DNA-bind_4"/>
</dbReference>
<dbReference type="AlphaFoldDB" id="A0A9D3P940"/>
<feature type="domain" description="Myb/SANT-like DNA-binding" evidence="2">
    <location>
        <begin position="13"/>
        <end position="78"/>
    </location>
</feature>
<dbReference type="Pfam" id="PF13837">
    <property type="entry name" value="Myb_DNA-bind_4"/>
    <property type="match status" value="1"/>
</dbReference>
<dbReference type="GO" id="GO:0005856">
    <property type="term" value="C:cytoskeleton"/>
    <property type="evidence" value="ECO:0007669"/>
    <property type="project" value="TreeGrafter"/>
</dbReference>
<evidence type="ECO:0000313" key="4">
    <source>
        <dbReference type="Proteomes" id="UP001046870"/>
    </source>
</evidence>
<evidence type="ECO:0000256" key="1">
    <source>
        <dbReference type="SAM" id="MobiDB-lite"/>
    </source>
</evidence>
<dbReference type="Proteomes" id="UP001046870">
    <property type="component" value="Chromosome 25"/>
</dbReference>
<dbReference type="PANTHER" id="PTHR38709">
    <property type="entry name" value="SI:CH73-193C12.2-RELATED"/>
    <property type="match status" value="1"/>
</dbReference>
<dbReference type="Gene3D" id="1.10.10.60">
    <property type="entry name" value="Homeodomain-like"/>
    <property type="match status" value="1"/>
</dbReference>